<keyword evidence="1" id="KW-0472">Membrane</keyword>
<dbReference type="Pfam" id="PF09956">
    <property type="entry name" value="Phage_cement_2"/>
    <property type="match status" value="1"/>
</dbReference>
<dbReference type="RefSeq" id="WP_301419228.1">
    <property type="nucleotide sequence ID" value="NZ_CP098024.1"/>
</dbReference>
<evidence type="ECO:0000313" key="3">
    <source>
        <dbReference type="Proteomes" id="UP001321520"/>
    </source>
</evidence>
<feature type="transmembrane region" description="Helical" evidence="1">
    <location>
        <begin position="20"/>
        <end position="41"/>
    </location>
</feature>
<keyword evidence="1" id="KW-0812">Transmembrane</keyword>
<protein>
    <submittedName>
        <fullName evidence="2">DUF2190 family protein</fullName>
    </submittedName>
</protein>
<dbReference type="Proteomes" id="UP001321520">
    <property type="component" value="Plasmid unnamed"/>
</dbReference>
<organism evidence="2 3">
    <name type="scientific">Microbulbifer spongiae</name>
    <dbReference type="NCBI Taxonomy" id="2944933"/>
    <lineage>
        <taxon>Bacteria</taxon>
        <taxon>Pseudomonadati</taxon>
        <taxon>Pseudomonadota</taxon>
        <taxon>Gammaproteobacteria</taxon>
        <taxon>Cellvibrionales</taxon>
        <taxon>Microbulbiferaceae</taxon>
        <taxon>Microbulbifer</taxon>
    </lineage>
</organism>
<name>A0ABY9EHM3_9GAMM</name>
<evidence type="ECO:0000256" key="1">
    <source>
        <dbReference type="SAM" id="Phobius"/>
    </source>
</evidence>
<keyword evidence="3" id="KW-1185">Reference proteome</keyword>
<proteinExistence type="predicted"/>
<dbReference type="PIRSF" id="PIRSF030771">
    <property type="entry name" value="UCP030771"/>
    <property type="match status" value="1"/>
</dbReference>
<evidence type="ECO:0000313" key="2">
    <source>
        <dbReference type="EMBL" id="WKD51678.1"/>
    </source>
</evidence>
<reference evidence="2 3" key="1">
    <citation type="submission" date="2022-05" db="EMBL/GenBank/DDBJ databases">
        <title>Microbulbifer sp. nov., isolated from sponge.</title>
        <authorList>
            <person name="Gao L."/>
        </authorList>
    </citation>
    <scope>NUCLEOTIDE SEQUENCE [LARGE SCALE GENOMIC DNA]</scope>
    <source>
        <strain evidence="2 3">MI-G</strain>
        <plasmid evidence="2 3">unnamed</plasmid>
    </source>
</reference>
<geneLocation type="plasmid" evidence="2 3">
    <name>unnamed</name>
</geneLocation>
<keyword evidence="2" id="KW-0614">Plasmid</keyword>
<dbReference type="InterPro" id="IPR011231">
    <property type="entry name" value="Phage_VT1-Sakai_H0018"/>
</dbReference>
<gene>
    <name evidence="2" type="ORF">M8T91_18660</name>
</gene>
<keyword evidence="1" id="KW-1133">Transmembrane helix</keyword>
<dbReference type="EMBL" id="CP098024">
    <property type="protein sequence ID" value="WKD51678.1"/>
    <property type="molecule type" value="Genomic_DNA"/>
</dbReference>
<accession>A0ABY9EHM3</accession>
<sequence length="126" mass="12023">MAKNFVQEGKVLDYTNTGAAISAGSVVVMGAVLGVALVDIASGETGAVQIEGVFTAPKVSTAGIAQGETLTWVVAAGAFDSKAATAASGDIVGATAFAADNAGDGTTSLAVKFTGVPGTVSEAAGG</sequence>